<proteinExistence type="inferred from homology"/>
<dbReference type="GO" id="GO:0046872">
    <property type="term" value="F:metal ion binding"/>
    <property type="evidence" value="ECO:0007669"/>
    <property type="project" value="UniProtKB-KW"/>
</dbReference>
<keyword evidence="4" id="KW-0378">Hydrolase</keyword>
<dbReference type="Gene3D" id="3.60.15.10">
    <property type="entry name" value="Ribonuclease Z/Hydroxyacylglutathione hydrolase-like"/>
    <property type="match status" value="1"/>
</dbReference>
<accession>Q638Z3</accession>
<organism evidence="7 8">
    <name type="scientific">Bacillus cereus (strain ZK / E33L)</name>
    <dbReference type="NCBI Taxonomy" id="288681"/>
    <lineage>
        <taxon>Bacteria</taxon>
        <taxon>Bacillati</taxon>
        <taxon>Bacillota</taxon>
        <taxon>Bacilli</taxon>
        <taxon>Bacillales</taxon>
        <taxon>Bacillaceae</taxon>
        <taxon>Bacillus</taxon>
        <taxon>Bacillus cereus group</taxon>
    </lineage>
</organism>
<name>Q638Z3_BACCZ</name>
<dbReference type="GO" id="GO:0016787">
    <property type="term" value="F:hydrolase activity"/>
    <property type="evidence" value="ECO:0007669"/>
    <property type="project" value="UniProtKB-KW"/>
</dbReference>
<dbReference type="KEGG" id="bcz:BCE33L2937"/>
<comment type="cofactor">
    <cofactor evidence="1">
        <name>Zn(2+)</name>
        <dbReference type="ChEBI" id="CHEBI:29105"/>
    </cofactor>
</comment>
<evidence type="ECO:0000256" key="3">
    <source>
        <dbReference type="ARBA" id="ARBA00022723"/>
    </source>
</evidence>
<dbReference type="InterPro" id="IPR051013">
    <property type="entry name" value="MBL_superfamily_lactonases"/>
</dbReference>
<dbReference type="PANTHER" id="PTHR42978:SF2">
    <property type="entry name" value="102 KBASES UNSTABLE REGION: FROM 1 TO 119443"/>
    <property type="match status" value="1"/>
</dbReference>
<evidence type="ECO:0000313" key="8">
    <source>
        <dbReference type="Proteomes" id="UP000002612"/>
    </source>
</evidence>
<gene>
    <name evidence="7" type="ordered locus">BCE33L2937</name>
</gene>
<comment type="similarity">
    <text evidence="2">Belongs to the metallo-beta-lactamase superfamily.</text>
</comment>
<evidence type="ECO:0000256" key="1">
    <source>
        <dbReference type="ARBA" id="ARBA00001947"/>
    </source>
</evidence>
<reference evidence="8" key="1">
    <citation type="journal article" date="2006" name="J. Bacteriol.">
        <title>Pathogenomic sequence analysis of Bacillus cereus and Bacillus thuringiensis isolates closely related to Bacillus anthracis.</title>
        <authorList>
            <person name="Han C.S."/>
            <person name="Xie G."/>
            <person name="Challacombe J.F."/>
            <person name="Altherr M.R."/>
            <person name="Bhotika S.S."/>
            <person name="Brown N."/>
            <person name="Bruce D."/>
            <person name="Campbell C.S."/>
            <person name="Campbell M.L."/>
            <person name="Chen J."/>
            <person name="Chertkov O."/>
            <person name="Cleland C."/>
            <person name="Dimitrijevic M."/>
            <person name="Doggett N.A."/>
            <person name="Fawcett J.J."/>
            <person name="Glavina T."/>
            <person name="Goodwin L.A."/>
            <person name="Green L.D."/>
            <person name="Hill K.K."/>
            <person name="Hitchcock P."/>
            <person name="Jackson P.J."/>
            <person name="Keim P."/>
            <person name="Kewalramani A.R."/>
            <person name="Longmire J."/>
            <person name="Lucas S."/>
            <person name="Malfatti S."/>
            <person name="McMurry K."/>
            <person name="Meincke L.J."/>
            <person name="Misra M."/>
            <person name="Moseman B.L."/>
            <person name="Mundt M."/>
            <person name="Munk A.C."/>
            <person name="Okinaka R.T."/>
            <person name="Parson-Quintana B."/>
            <person name="Reilly L.P."/>
            <person name="Richardson P."/>
            <person name="Robinson D.L."/>
            <person name="Rubin E."/>
            <person name="Saunders E."/>
            <person name="Tapia R."/>
            <person name="Tesmer J.G."/>
            <person name="Thayer N."/>
            <person name="Thompson L.S."/>
            <person name="Tice H."/>
            <person name="Ticknor L.O."/>
            <person name="Wills P.L."/>
            <person name="Brettin T.S."/>
            <person name="Gilna P."/>
        </authorList>
    </citation>
    <scope>NUCLEOTIDE SEQUENCE [LARGE SCALE GENOMIC DNA]</scope>
    <source>
        <strain evidence="8">ZK / E33L</strain>
    </source>
</reference>
<dbReference type="PANTHER" id="PTHR42978">
    <property type="entry name" value="QUORUM-QUENCHING LACTONASE YTNP-RELATED-RELATED"/>
    <property type="match status" value="1"/>
</dbReference>
<dbReference type="Proteomes" id="UP000002612">
    <property type="component" value="Chromosome"/>
</dbReference>
<dbReference type="SUPFAM" id="SSF56281">
    <property type="entry name" value="Metallo-hydrolase/oxidoreductase"/>
    <property type="match status" value="1"/>
</dbReference>
<dbReference type="Pfam" id="PF00753">
    <property type="entry name" value="Lactamase_B"/>
    <property type="match status" value="1"/>
</dbReference>
<evidence type="ECO:0000313" key="7">
    <source>
        <dbReference type="EMBL" id="AAU17324.1"/>
    </source>
</evidence>
<keyword evidence="5" id="KW-0862">Zinc</keyword>
<dbReference type="InterPro" id="IPR036866">
    <property type="entry name" value="RibonucZ/Hydroxyglut_hydro"/>
</dbReference>
<evidence type="ECO:0000256" key="4">
    <source>
        <dbReference type="ARBA" id="ARBA00022801"/>
    </source>
</evidence>
<dbReference type="EMBL" id="CP000001">
    <property type="protein sequence ID" value="AAU17324.1"/>
    <property type="molecule type" value="Genomic_DNA"/>
</dbReference>
<evidence type="ECO:0000259" key="6">
    <source>
        <dbReference type="SMART" id="SM00849"/>
    </source>
</evidence>
<dbReference type="AlphaFoldDB" id="Q638Z3"/>
<feature type="domain" description="Metallo-beta-lactamase" evidence="6">
    <location>
        <begin position="37"/>
        <end position="272"/>
    </location>
</feature>
<evidence type="ECO:0000256" key="5">
    <source>
        <dbReference type="ARBA" id="ARBA00022833"/>
    </source>
</evidence>
<keyword evidence="3" id="KW-0479">Metal-binding</keyword>
<dbReference type="CDD" id="cd07730">
    <property type="entry name" value="metallo-hydrolase-like_MBL-fold"/>
    <property type="match status" value="1"/>
</dbReference>
<dbReference type="InterPro" id="IPR001279">
    <property type="entry name" value="Metallo-B-lactamas"/>
</dbReference>
<dbReference type="SMART" id="SM00849">
    <property type="entry name" value="Lactamase_B"/>
    <property type="match status" value="1"/>
</dbReference>
<sequence length="287" mass="32606">MENTMKIKSLKLYDTGYCTHPEKIAYSKGSWKQICFPATVGLLQHPELGYILFDTGYAGHFKEATKKFPYSVYAKLTPVHFTEEQSIKQQLLLDGIQPEEIKYIILSHFHGDHTAGLPDFPKAKILTFAKAYEDIKKRSKFGALLKGCLKDTLPVDLEQRMTFIDRTPTLNLPSTYGKFEEGYDVFGDGSLFAVDLTGHATGQFGIFIHLQSNKIVFLCADAVWLSKTYQNLVFPSKVANLLTSDPKSYRKNIEKLHHLSQTSPEIEIVPTHCEHTWDKIKAGVYYE</sequence>
<evidence type="ECO:0000256" key="2">
    <source>
        <dbReference type="ARBA" id="ARBA00007749"/>
    </source>
</evidence>
<protein>
    <recommendedName>
        <fullName evidence="6">Metallo-beta-lactamase domain-containing protein</fullName>
    </recommendedName>
</protein>